<name>A0A2P1PVB1_9GAMM</name>
<dbReference type="RefSeq" id="WP_106892706.1">
    <property type="nucleotide sequence ID" value="NZ_CP027860.1"/>
</dbReference>
<protein>
    <recommendedName>
        <fullName evidence="4">DUF4394 domain-containing protein</fullName>
    </recommendedName>
</protein>
<accession>A0A2P1PVB1</accession>
<dbReference type="EMBL" id="CP027860">
    <property type="protein sequence ID" value="AVP98787.1"/>
    <property type="molecule type" value="Genomic_DNA"/>
</dbReference>
<feature type="signal peptide" evidence="1">
    <location>
        <begin position="1"/>
        <end position="23"/>
    </location>
</feature>
<evidence type="ECO:0000313" key="3">
    <source>
        <dbReference type="Proteomes" id="UP000241074"/>
    </source>
</evidence>
<evidence type="ECO:0008006" key="4">
    <source>
        <dbReference type="Google" id="ProtNLM"/>
    </source>
</evidence>
<gene>
    <name evidence="2" type="ORF">C7S18_17065</name>
</gene>
<reference evidence="2 3" key="1">
    <citation type="submission" date="2018-03" db="EMBL/GenBank/DDBJ databases">
        <title>Ahniella affigens gen. nov., sp. nov., a gammaproteobacterium isolated from sandy soil near a stream.</title>
        <authorList>
            <person name="Ko Y."/>
            <person name="Kim J.-H."/>
        </authorList>
    </citation>
    <scope>NUCLEOTIDE SEQUENCE [LARGE SCALE GENOMIC DNA]</scope>
    <source>
        <strain evidence="2 3">D13</strain>
    </source>
</reference>
<dbReference type="KEGG" id="xba:C7S18_17065"/>
<dbReference type="SUPFAM" id="SSF63825">
    <property type="entry name" value="YWTD domain"/>
    <property type="match status" value="1"/>
</dbReference>
<dbReference type="Proteomes" id="UP000241074">
    <property type="component" value="Chromosome"/>
</dbReference>
<keyword evidence="3" id="KW-1185">Reference proteome</keyword>
<feature type="chain" id="PRO_5015115758" description="DUF4394 domain-containing protein" evidence="1">
    <location>
        <begin position="24"/>
        <end position="317"/>
    </location>
</feature>
<proteinExistence type="predicted"/>
<organism evidence="2 3">
    <name type="scientific">Ahniella affigens</name>
    <dbReference type="NCBI Taxonomy" id="2021234"/>
    <lineage>
        <taxon>Bacteria</taxon>
        <taxon>Pseudomonadati</taxon>
        <taxon>Pseudomonadota</taxon>
        <taxon>Gammaproteobacteria</taxon>
        <taxon>Lysobacterales</taxon>
        <taxon>Rhodanobacteraceae</taxon>
        <taxon>Ahniella</taxon>
    </lineage>
</organism>
<dbReference type="AlphaFoldDB" id="A0A2P1PVB1"/>
<reference evidence="2 3" key="2">
    <citation type="submission" date="2018-03" db="EMBL/GenBank/DDBJ databases">
        <authorList>
            <person name="Keele B.F."/>
        </authorList>
    </citation>
    <scope>NUCLEOTIDE SEQUENCE [LARGE SCALE GENOMIC DNA]</scope>
    <source>
        <strain evidence="2 3">D13</strain>
    </source>
</reference>
<evidence type="ECO:0000313" key="2">
    <source>
        <dbReference type="EMBL" id="AVP98787.1"/>
    </source>
</evidence>
<evidence type="ECO:0000256" key="1">
    <source>
        <dbReference type="SAM" id="SignalP"/>
    </source>
</evidence>
<keyword evidence="1" id="KW-0732">Signal</keyword>
<sequence>MNRLLSRLLCGLVLAGIGSWSLADVFTYGPTDDGTGQRVSNINVGALGVEGPAVTIAGNAVAVDVASNRLYFAVPQAGGTQIRLLNYGTTGNHSAFLSVPGHRITHLELDSSGAARLLAVSIRESDQQPVLTPISLSSPAFGTSLPLSGPFVMGVSAFRPSDDRFFLLKQVGTVQSLESIDANTGVQTSLAVPAGNRIGELVQHPQSNSLYALVDQDSDLSTHVALLVTGASLTLGPLGPTDTGCCFVLAGPAMIDAGANRLYALARDRTGTTPTLPVVVSFDLTTGARDLEALKRANALFGDSGVNLPELFSDGFE</sequence>